<feature type="domain" description="Peptidase M14" evidence="11">
    <location>
        <begin position="336"/>
        <end position="607"/>
    </location>
</feature>
<evidence type="ECO:0000256" key="2">
    <source>
        <dbReference type="ARBA" id="ARBA00005988"/>
    </source>
</evidence>
<accession>A0A6P3Y5L4</accession>
<evidence type="ECO:0000313" key="12">
    <source>
        <dbReference type="Proteomes" id="UP000515204"/>
    </source>
</evidence>
<dbReference type="Gene3D" id="2.60.40.3120">
    <property type="match status" value="1"/>
</dbReference>
<evidence type="ECO:0000313" key="13">
    <source>
        <dbReference type="RefSeq" id="XP_014485623.1"/>
    </source>
</evidence>
<evidence type="ECO:0000256" key="8">
    <source>
        <dbReference type="ARBA" id="ARBA00023049"/>
    </source>
</evidence>
<protein>
    <submittedName>
        <fullName evidence="13">Cytosolic carboxypeptidase 2</fullName>
    </submittedName>
</protein>
<dbReference type="OrthoDB" id="10253041at2759"/>
<evidence type="ECO:0000259" key="11">
    <source>
        <dbReference type="PROSITE" id="PS52035"/>
    </source>
</evidence>
<feature type="region of interest" description="Disordered" evidence="10">
    <location>
        <begin position="1003"/>
        <end position="1119"/>
    </location>
</feature>
<dbReference type="Gene3D" id="3.40.630.10">
    <property type="entry name" value="Zn peptidases"/>
    <property type="match status" value="1"/>
</dbReference>
<dbReference type="Pfam" id="PF18027">
    <property type="entry name" value="Pepdidase_M14_N"/>
    <property type="match status" value="1"/>
</dbReference>
<evidence type="ECO:0000256" key="1">
    <source>
        <dbReference type="ARBA" id="ARBA00001947"/>
    </source>
</evidence>
<dbReference type="Pfam" id="PF00246">
    <property type="entry name" value="Peptidase_M14"/>
    <property type="match status" value="1"/>
</dbReference>
<organism evidence="12 13">
    <name type="scientific">Dinoponera quadriceps</name>
    <name type="common">South American ant</name>
    <dbReference type="NCBI Taxonomy" id="609295"/>
    <lineage>
        <taxon>Eukaryota</taxon>
        <taxon>Metazoa</taxon>
        <taxon>Ecdysozoa</taxon>
        <taxon>Arthropoda</taxon>
        <taxon>Hexapoda</taxon>
        <taxon>Insecta</taxon>
        <taxon>Pterygota</taxon>
        <taxon>Neoptera</taxon>
        <taxon>Endopterygota</taxon>
        <taxon>Hymenoptera</taxon>
        <taxon>Apocrita</taxon>
        <taxon>Aculeata</taxon>
        <taxon>Formicoidea</taxon>
        <taxon>Formicidae</taxon>
        <taxon>Ponerinae</taxon>
        <taxon>Ponerini</taxon>
        <taxon>Dinoponera</taxon>
    </lineage>
</organism>
<dbReference type="InterPro" id="IPR000834">
    <property type="entry name" value="Peptidase_M14"/>
</dbReference>
<dbReference type="GO" id="GO:0008270">
    <property type="term" value="F:zinc ion binding"/>
    <property type="evidence" value="ECO:0007669"/>
    <property type="project" value="InterPro"/>
</dbReference>
<dbReference type="Proteomes" id="UP000515204">
    <property type="component" value="Unplaced"/>
</dbReference>
<name>A0A6P3Y5L4_DINQU</name>
<keyword evidence="3 13" id="KW-0121">Carboxypeptidase</keyword>
<dbReference type="SUPFAM" id="SSF53187">
    <property type="entry name" value="Zn-dependent exopeptidases"/>
    <property type="match status" value="1"/>
</dbReference>
<evidence type="ECO:0000256" key="10">
    <source>
        <dbReference type="SAM" id="MobiDB-lite"/>
    </source>
</evidence>
<comment type="similarity">
    <text evidence="2 9">Belongs to the peptidase M14 family.</text>
</comment>
<feature type="compositionally biased region" description="Basic residues" evidence="10">
    <location>
        <begin position="925"/>
        <end position="935"/>
    </location>
</feature>
<evidence type="ECO:0000256" key="5">
    <source>
        <dbReference type="ARBA" id="ARBA00022723"/>
    </source>
</evidence>
<dbReference type="RefSeq" id="XP_014485623.1">
    <property type="nucleotide sequence ID" value="XM_014630137.1"/>
</dbReference>
<sequence>MTEAASSSRVRELQAMLFPVQPIPGGVLSELQVPQELQVSQLERYDSSILRREVESALFAIPLGLSGYRYSKETLRAVLDARCIVDGSIQEAARWPTECQVISERIRHIEYNPGVPEAFYVPTGKEPRPKPINDELGTVIFRYCPTNVTNYFSRSCVGGNAVLPFPADFSGESSAVDNREAANENDIFFLAEASNRPKEDNTDLRFESRFESGNLGKVVKITDTYYQLYLRRDLYTQRHTQWYYFRVSNTRSRITYRFSIVNMCKEESLYNEGLKPLLYSTEDARTRSIGWRRCGDNITYYRNNDSSNDEERERHTLSFNISFPHDRDIVYLAHCYPYTYTDLQEYLGRIVEDPTKTRFTKLRLLCRSLAGNSVYYLTITAPTHDDEARRKRGVVITARVHPGETPSSWTMKGIIDFLTGDTNRARELRERFVFKLVPMLNPDGVIVGNNRCSLSGKDLNRQYRTVMRESYPSVWHTKLMIRRLLEECGVAIYCDLHAHSRKHNIFAYGCESKRVGCSGRLSEQVFPLMLHKNAADKFSFENCKFHVEKGKEGTGRVVVWSMGVQNSYTMEASMGGSKMGSRCGTHFSAQDYEQIGKAFCETLLDFSDQDPTKVTSNPFSRQERLRNKIIARLTKEGSNAEEPTNIDLTDYSSDEGDTSQESFSSDDERIEYTDAAWSSEGGELLASRRRYLCVPPPSPTFVPPRSVGLCRRRVRRDVAGRIYLERRRILAQRAVMDLPTTDPGSDLCDLTDSADESFVRSEGRECEAVWRKTSRERREEIVDLSERERAVKETKKCLILPEIVRPRSVSFGEILPRKDHRKTRQRTRCLRALRNPSPAAPTSRDARIKLTSLRQQIWTGVPACTAAECIDAGRRVDPFVKTPLSWGVSRHALMHYPTDGEDATLKPQSKKPLAYDEAGEEDSRKSRRKSRRKRPGAGILPARLKEGRADASSKSLTASSKKKSTKFDWQRAVSLNSRMKETRGAKGSFLAIEADSLKLLAASSATPKKPQQPRKLEVPRRRFRGAGAVTSTCVGKVARQPARTPTSGVARRDAIFRCESSTTSDDDASYETAGKAKPAKKKQQKKKKQQQSSKKQANKTTTERRKRACSAKALRDINV</sequence>
<dbReference type="InterPro" id="IPR040626">
    <property type="entry name" value="Pepdidase_M14_N"/>
</dbReference>
<feature type="region of interest" description="Disordered" evidence="10">
    <location>
        <begin position="898"/>
        <end position="963"/>
    </location>
</feature>
<evidence type="ECO:0000256" key="6">
    <source>
        <dbReference type="ARBA" id="ARBA00022801"/>
    </source>
</evidence>
<dbReference type="GO" id="GO:0004181">
    <property type="term" value="F:metallocarboxypeptidase activity"/>
    <property type="evidence" value="ECO:0007669"/>
    <property type="project" value="InterPro"/>
</dbReference>
<evidence type="ECO:0000256" key="9">
    <source>
        <dbReference type="PROSITE-ProRule" id="PRU01379"/>
    </source>
</evidence>
<keyword evidence="6" id="KW-0378">Hydrolase</keyword>
<keyword evidence="5" id="KW-0479">Metal-binding</keyword>
<keyword evidence="8" id="KW-0482">Metalloprotease</keyword>
<feature type="compositionally biased region" description="Low complexity" evidence="10">
    <location>
        <begin position="1090"/>
        <end position="1099"/>
    </location>
</feature>
<dbReference type="GO" id="GO:0006508">
    <property type="term" value="P:proteolysis"/>
    <property type="evidence" value="ECO:0007669"/>
    <property type="project" value="UniProtKB-KW"/>
</dbReference>
<feature type="region of interest" description="Disordered" evidence="10">
    <location>
        <begin position="633"/>
        <end position="668"/>
    </location>
</feature>
<proteinExistence type="inferred from homology"/>
<dbReference type="AlphaFoldDB" id="A0A6P3Y5L4"/>
<reference evidence="13" key="1">
    <citation type="submission" date="2025-08" db="UniProtKB">
        <authorList>
            <consortium name="RefSeq"/>
        </authorList>
    </citation>
    <scope>IDENTIFICATION</scope>
</reference>
<dbReference type="GeneID" id="106750075"/>
<dbReference type="PROSITE" id="PS52035">
    <property type="entry name" value="PEPTIDASE_M14"/>
    <property type="match status" value="1"/>
</dbReference>
<dbReference type="PANTHER" id="PTHR12756">
    <property type="entry name" value="CYTOSOLIC CARBOXYPEPTIDASE"/>
    <property type="match status" value="1"/>
</dbReference>
<comment type="cofactor">
    <cofactor evidence="1">
        <name>Zn(2+)</name>
        <dbReference type="ChEBI" id="CHEBI:29105"/>
    </cofactor>
</comment>
<keyword evidence="7" id="KW-0862">Zinc</keyword>
<evidence type="ECO:0000256" key="4">
    <source>
        <dbReference type="ARBA" id="ARBA00022670"/>
    </source>
</evidence>
<keyword evidence="4" id="KW-0645">Protease</keyword>
<dbReference type="KEGG" id="dqu:106750075"/>
<keyword evidence="12" id="KW-1185">Reference proteome</keyword>
<dbReference type="PANTHER" id="PTHR12756:SF45">
    <property type="entry name" value="CYTOSOLIC CARBOXYPEPTIDASE NNA1"/>
    <property type="match status" value="1"/>
</dbReference>
<feature type="compositionally biased region" description="Basic residues" evidence="10">
    <location>
        <begin position="1077"/>
        <end position="1089"/>
    </location>
</feature>
<evidence type="ECO:0000256" key="3">
    <source>
        <dbReference type="ARBA" id="ARBA00022645"/>
    </source>
</evidence>
<evidence type="ECO:0000256" key="7">
    <source>
        <dbReference type="ARBA" id="ARBA00022833"/>
    </source>
</evidence>
<dbReference type="CDD" id="cd06907">
    <property type="entry name" value="M14_AGBL2-3_like"/>
    <property type="match status" value="1"/>
</dbReference>
<feature type="active site" description="Proton donor/acceptor" evidence="9">
    <location>
        <position position="571"/>
    </location>
</feature>
<dbReference type="FunFam" id="3.40.630.10:FF:000011">
    <property type="entry name" value="cytosolic carboxypeptidase 2 isoform X1"/>
    <property type="match status" value="1"/>
</dbReference>
<feature type="compositionally biased region" description="Acidic residues" evidence="10">
    <location>
        <begin position="652"/>
        <end position="665"/>
    </location>
</feature>
<dbReference type="InterPro" id="IPR050821">
    <property type="entry name" value="Cytosolic_carboxypeptidase"/>
</dbReference>
<gene>
    <name evidence="13" type="primary">LOC106750075</name>
</gene>